<dbReference type="EMBL" id="JAPVES010000025">
    <property type="protein sequence ID" value="MCZ3371600.1"/>
    <property type="molecule type" value="Genomic_DNA"/>
</dbReference>
<dbReference type="GO" id="GO:0046983">
    <property type="term" value="F:protein dimerization activity"/>
    <property type="evidence" value="ECO:0007669"/>
    <property type="project" value="InterPro"/>
</dbReference>
<dbReference type="EMBL" id="JAPVER010000020">
    <property type="protein sequence ID" value="MCZ3366172.1"/>
    <property type="molecule type" value="Genomic_DNA"/>
</dbReference>
<dbReference type="PANTHER" id="PTHR33238">
    <property type="entry name" value="IRON (METAL) DEPENDENT REPRESSOR, DTXR FAMILY"/>
    <property type="match status" value="1"/>
</dbReference>
<dbReference type="InterPro" id="IPR001367">
    <property type="entry name" value="Fe_dep_repressor"/>
</dbReference>
<accession>A0A9E5A177</accession>
<gene>
    <name evidence="7" type="ORF">O3H35_03040</name>
    <name evidence="6" type="ORF">O3H54_09805</name>
</gene>
<evidence type="ECO:0000313" key="8">
    <source>
        <dbReference type="Proteomes" id="UP001068021"/>
    </source>
</evidence>
<dbReference type="PROSITE" id="PS50944">
    <property type="entry name" value="HTH_DTXR"/>
    <property type="match status" value="1"/>
</dbReference>
<dbReference type="Pfam" id="PF01325">
    <property type="entry name" value="Fe_dep_repress"/>
    <property type="match status" value="1"/>
</dbReference>
<sequence>MIEINEDLPKLTKSTEDYIEVMYNLKKVKGTIRVTDIAEKLDFKPSSVVEAVNKISKLKLVSKEKYGEIKLTEMGIQIAEGIIHKHNTLKKFLDVLGVDDKTAEEEACAMEHILSNSTINKIEKFTEFIESGQNKVS</sequence>
<reference evidence="7" key="1">
    <citation type="submission" date="2022-12" db="EMBL/GenBank/DDBJ databases">
        <title>Reclassification of two methanogenic archaea species isolated from the Kolyma lowland permafrost.</title>
        <authorList>
            <person name="Trubitsyn V.E."/>
            <person name="Rivkina E.M."/>
            <person name="Shcherbakova V.A."/>
        </authorList>
    </citation>
    <scope>NUCLEOTIDE SEQUENCE</scope>
    <source>
        <strain evidence="6">M2</strain>
        <strain evidence="7">MK4</strain>
    </source>
</reference>
<dbReference type="SMART" id="SM00529">
    <property type="entry name" value="HTH_DTXR"/>
    <property type="match status" value="1"/>
</dbReference>
<dbReference type="SUPFAM" id="SSF46785">
    <property type="entry name" value="Winged helix' DNA-binding domain"/>
    <property type="match status" value="1"/>
</dbReference>
<dbReference type="InterPro" id="IPR036388">
    <property type="entry name" value="WH-like_DNA-bd_sf"/>
</dbReference>
<dbReference type="RefSeq" id="WP_048081840.1">
    <property type="nucleotide sequence ID" value="NZ_JAPVER010000020.1"/>
</dbReference>
<dbReference type="GO" id="GO:0003700">
    <property type="term" value="F:DNA-binding transcription factor activity"/>
    <property type="evidence" value="ECO:0007669"/>
    <property type="project" value="InterPro"/>
</dbReference>
<feature type="domain" description="HTH dtxR-type" evidence="5">
    <location>
        <begin position="11"/>
        <end position="72"/>
    </location>
</feature>
<dbReference type="GO" id="GO:0046914">
    <property type="term" value="F:transition metal ion binding"/>
    <property type="evidence" value="ECO:0007669"/>
    <property type="project" value="InterPro"/>
</dbReference>
<dbReference type="Pfam" id="PF02742">
    <property type="entry name" value="Fe_dep_repr_C"/>
    <property type="match status" value="1"/>
</dbReference>
<evidence type="ECO:0000313" key="6">
    <source>
        <dbReference type="EMBL" id="MCZ3366172.1"/>
    </source>
</evidence>
<dbReference type="Proteomes" id="UP001068021">
    <property type="component" value="Unassembled WGS sequence"/>
</dbReference>
<name>A0A9E5A177_9EURY</name>
<dbReference type="Proteomes" id="UP001074446">
    <property type="component" value="Unassembled WGS sequence"/>
</dbReference>
<dbReference type="InterPro" id="IPR022687">
    <property type="entry name" value="HTH_DTXR"/>
</dbReference>
<keyword evidence="4" id="KW-0804">Transcription</keyword>
<dbReference type="GO" id="GO:0003677">
    <property type="term" value="F:DNA binding"/>
    <property type="evidence" value="ECO:0007669"/>
    <property type="project" value="UniProtKB-KW"/>
</dbReference>
<evidence type="ECO:0000313" key="7">
    <source>
        <dbReference type="EMBL" id="MCZ3371600.1"/>
    </source>
</evidence>
<evidence type="ECO:0000259" key="5">
    <source>
        <dbReference type="PROSITE" id="PS50944"/>
    </source>
</evidence>
<organism evidence="7">
    <name type="scientific">Methanobacterium veterum</name>
    <dbReference type="NCBI Taxonomy" id="408577"/>
    <lineage>
        <taxon>Archaea</taxon>
        <taxon>Methanobacteriati</taxon>
        <taxon>Methanobacteriota</taxon>
        <taxon>Methanomada group</taxon>
        <taxon>Methanobacteria</taxon>
        <taxon>Methanobacteriales</taxon>
        <taxon>Methanobacteriaceae</taxon>
        <taxon>Methanobacterium</taxon>
    </lineage>
</organism>
<dbReference type="Gene3D" id="1.10.60.10">
    <property type="entry name" value="Iron dependent repressor, metal binding and dimerisation domain"/>
    <property type="match status" value="1"/>
</dbReference>
<dbReference type="AlphaFoldDB" id="A0A9E5A177"/>
<dbReference type="InterPro" id="IPR022689">
    <property type="entry name" value="Iron_dep_repressor"/>
</dbReference>
<keyword evidence="8" id="KW-1185">Reference proteome</keyword>
<dbReference type="FunFam" id="1.10.60.10:FF:000005">
    <property type="entry name" value="Transcriptional regulator MntR protein"/>
    <property type="match status" value="1"/>
</dbReference>
<evidence type="ECO:0000256" key="2">
    <source>
        <dbReference type="ARBA" id="ARBA00023015"/>
    </source>
</evidence>
<protein>
    <submittedName>
        <fullName evidence="7">Metal-dependent transcriptional regulator</fullName>
    </submittedName>
</protein>
<comment type="similarity">
    <text evidence="1">Belongs to the DtxR/MntR family.</text>
</comment>
<evidence type="ECO:0000256" key="4">
    <source>
        <dbReference type="ARBA" id="ARBA00023163"/>
    </source>
</evidence>
<keyword evidence="2" id="KW-0805">Transcription regulation</keyword>
<dbReference type="Gene3D" id="1.10.10.10">
    <property type="entry name" value="Winged helix-like DNA-binding domain superfamily/Winged helix DNA-binding domain"/>
    <property type="match status" value="1"/>
</dbReference>
<dbReference type="InterPro" id="IPR036421">
    <property type="entry name" value="Fe_dep_repressor_sf"/>
</dbReference>
<proteinExistence type="inferred from homology"/>
<evidence type="ECO:0000256" key="3">
    <source>
        <dbReference type="ARBA" id="ARBA00023125"/>
    </source>
</evidence>
<dbReference type="InterPro" id="IPR050536">
    <property type="entry name" value="DtxR_MntR_Metal-Reg"/>
</dbReference>
<dbReference type="InterPro" id="IPR036390">
    <property type="entry name" value="WH_DNA-bd_sf"/>
</dbReference>
<evidence type="ECO:0000256" key="1">
    <source>
        <dbReference type="ARBA" id="ARBA00007871"/>
    </source>
</evidence>
<comment type="caution">
    <text evidence="7">The sequence shown here is derived from an EMBL/GenBank/DDBJ whole genome shotgun (WGS) entry which is preliminary data.</text>
</comment>
<dbReference type="PANTHER" id="PTHR33238:SF7">
    <property type="entry name" value="IRON-DEPENDENT TRANSCRIPTIONAL REGULATOR"/>
    <property type="match status" value="1"/>
</dbReference>
<keyword evidence="3" id="KW-0238">DNA-binding</keyword>
<dbReference type="SUPFAM" id="SSF47979">
    <property type="entry name" value="Iron-dependent repressor protein, dimerization domain"/>
    <property type="match status" value="1"/>
</dbReference>